<evidence type="ECO:0000313" key="4">
    <source>
        <dbReference type="Proteomes" id="UP001292094"/>
    </source>
</evidence>
<feature type="compositionally biased region" description="Basic and acidic residues" evidence="1">
    <location>
        <begin position="266"/>
        <end position="278"/>
    </location>
</feature>
<dbReference type="EMBL" id="JAWZYT010003237">
    <property type="protein sequence ID" value="KAK4299439.1"/>
    <property type="molecule type" value="Genomic_DNA"/>
</dbReference>
<sequence length="520" mass="56675">MGTSSTTVASIYNAEAFMWSCANLIGGPLTDVLGWRWVAMVGSILMALGIVLSAFSTSANFLFFSHSILTGLGSGLCCLVAFAIIPFYFKRRRGLANGLMMAGMCTGGMFWPSIITYLQGEYGYKGATLILAGVMLNNCVAASVFHPVAWHRRKPSRNNKQAETKVLLVGSSVASNRDGYGSISEGSVSETCKDKQRGNGDGVLCPAFINKDIIDDTLYASYIGKENDDAEEVKVTQKSKATEHHHQNNDYNTSRPRNATNTQPTQHHETNCRQRDTGHNTQLTQQQNEKTNKQQRLADGIKEVFVNLAMNVKVLRSPTAVIVSIGVAGFVGVYLNFVMITPFAMDAMGYTQEEISWSLAVSNVCNLVSRLVVSPLSDFPNFNITKMFMAGTAILAFAAVGFCFVDGLVLMSVMLGVWGVGVGTCNCLYTLLLVQCLGLDKFKAMLGVSGVLSGVWMLASGPLYGVVRDLSGSYTVTICTMASTACLTIVLFLFIPAAMRYDQRKARQEEEDRRRKEELC</sequence>
<feature type="transmembrane region" description="Helical" evidence="2">
    <location>
        <begin position="473"/>
        <end position="495"/>
    </location>
</feature>
<evidence type="ECO:0000313" key="3">
    <source>
        <dbReference type="EMBL" id="KAK4299439.1"/>
    </source>
</evidence>
<comment type="caution">
    <text evidence="3">The sequence shown here is derived from an EMBL/GenBank/DDBJ whole genome shotgun (WGS) entry which is preliminary data.</text>
</comment>
<dbReference type="InterPro" id="IPR011701">
    <property type="entry name" value="MFS"/>
</dbReference>
<dbReference type="Pfam" id="PF07690">
    <property type="entry name" value="MFS_1"/>
    <property type="match status" value="1"/>
</dbReference>
<feature type="transmembrane region" description="Helical" evidence="2">
    <location>
        <begin position="388"/>
        <end position="409"/>
    </location>
</feature>
<dbReference type="InterPro" id="IPR036259">
    <property type="entry name" value="MFS_trans_sf"/>
</dbReference>
<feature type="transmembrane region" description="Helical" evidence="2">
    <location>
        <begin position="37"/>
        <end position="55"/>
    </location>
</feature>
<dbReference type="GO" id="GO:0008028">
    <property type="term" value="F:monocarboxylic acid transmembrane transporter activity"/>
    <property type="evidence" value="ECO:0007669"/>
    <property type="project" value="TreeGrafter"/>
</dbReference>
<protein>
    <recommendedName>
        <fullName evidence="5">Monocarboxylate transporter</fullName>
    </recommendedName>
</protein>
<accession>A0AAE1NZS0</accession>
<feature type="transmembrane region" description="Helical" evidence="2">
    <location>
        <begin position="127"/>
        <end position="150"/>
    </location>
</feature>
<gene>
    <name evidence="3" type="ORF">Pmani_028275</name>
</gene>
<reference evidence="3" key="1">
    <citation type="submission" date="2023-11" db="EMBL/GenBank/DDBJ databases">
        <title>Genome assemblies of two species of porcelain crab, Petrolisthes cinctipes and Petrolisthes manimaculis (Anomura: Porcellanidae).</title>
        <authorList>
            <person name="Angst P."/>
        </authorList>
    </citation>
    <scope>NUCLEOTIDE SEQUENCE</scope>
    <source>
        <strain evidence="3">PB745_02</strain>
        <tissue evidence="3">Gill</tissue>
    </source>
</reference>
<dbReference type="Gene3D" id="1.20.1250.20">
    <property type="entry name" value="MFS general substrate transporter like domains"/>
    <property type="match status" value="2"/>
</dbReference>
<feature type="compositionally biased region" description="Basic and acidic residues" evidence="1">
    <location>
        <begin position="232"/>
        <end position="248"/>
    </location>
</feature>
<keyword evidence="2" id="KW-0812">Transmembrane</keyword>
<proteinExistence type="predicted"/>
<keyword evidence="2" id="KW-1133">Transmembrane helix</keyword>
<feature type="compositionally biased region" description="Polar residues" evidence="1">
    <location>
        <begin position="249"/>
        <end position="265"/>
    </location>
</feature>
<dbReference type="PANTHER" id="PTHR11360:SF306">
    <property type="entry name" value="RE01051P"/>
    <property type="match status" value="1"/>
</dbReference>
<feature type="transmembrane region" description="Helical" evidence="2">
    <location>
        <begin position="320"/>
        <end position="343"/>
    </location>
</feature>
<dbReference type="AlphaFoldDB" id="A0AAE1NZS0"/>
<keyword evidence="4" id="KW-1185">Reference proteome</keyword>
<dbReference type="PANTHER" id="PTHR11360">
    <property type="entry name" value="MONOCARBOXYLATE TRANSPORTER"/>
    <property type="match status" value="1"/>
</dbReference>
<dbReference type="Proteomes" id="UP001292094">
    <property type="component" value="Unassembled WGS sequence"/>
</dbReference>
<evidence type="ECO:0000256" key="2">
    <source>
        <dbReference type="SAM" id="Phobius"/>
    </source>
</evidence>
<feature type="region of interest" description="Disordered" evidence="1">
    <location>
        <begin position="229"/>
        <end position="295"/>
    </location>
</feature>
<evidence type="ECO:0000256" key="1">
    <source>
        <dbReference type="SAM" id="MobiDB-lite"/>
    </source>
</evidence>
<evidence type="ECO:0008006" key="5">
    <source>
        <dbReference type="Google" id="ProtNLM"/>
    </source>
</evidence>
<name>A0AAE1NZS0_9EUCA</name>
<feature type="transmembrane region" description="Helical" evidence="2">
    <location>
        <begin position="415"/>
        <end position="434"/>
    </location>
</feature>
<feature type="compositionally biased region" description="Low complexity" evidence="1">
    <location>
        <begin position="280"/>
        <end position="289"/>
    </location>
</feature>
<dbReference type="SUPFAM" id="SSF103473">
    <property type="entry name" value="MFS general substrate transporter"/>
    <property type="match status" value="1"/>
</dbReference>
<keyword evidence="2" id="KW-0472">Membrane</keyword>
<feature type="transmembrane region" description="Helical" evidence="2">
    <location>
        <begin position="95"/>
        <end position="115"/>
    </location>
</feature>
<organism evidence="3 4">
    <name type="scientific">Petrolisthes manimaculis</name>
    <dbReference type="NCBI Taxonomy" id="1843537"/>
    <lineage>
        <taxon>Eukaryota</taxon>
        <taxon>Metazoa</taxon>
        <taxon>Ecdysozoa</taxon>
        <taxon>Arthropoda</taxon>
        <taxon>Crustacea</taxon>
        <taxon>Multicrustacea</taxon>
        <taxon>Malacostraca</taxon>
        <taxon>Eumalacostraca</taxon>
        <taxon>Eucarida</taxon>
        <taxon>Decapoda</taxon>
        <taxon>Pleocyemata</taxon>
        <taxon>Anomura</taxon>
        <taxon>Galatheoidea</taxon>
        <taxon>Porcellanidae</taxon>
        <taxon>Petrolisthes</taxon>
    </lineage>
</organism>
<feature type="transmembrane region" description="Helical" evidence="2">
    <location>
        <begin position="61"/>
        <end position="88"/>
    </location>
</feature>
<dbReference type="InterPro" id="IPR050327">
    <property type="entry name" value="Proton-linked_MCT"/>
</dbReference>